<keyword evidence="3" id="KW-1185">Reference proteome</keyword>
<dbReference type="SUPFAM" id="SSF55729">
    <property type="entry name" value="Acyl-CoA N-acyltransferases (Nat)"/>
    <property type="match status" value="1"/>
</dbReference>
<dbReference type="GO" id="GO:0016747">
    <property type="term" value="F:acyltransferase activity, transferring groups other than amino-acyl groups"/>
    <property type="evidence" value="ECO:0007669"/>
    <property type="project" value="InterPro"/>
</dbReference>
<proteinExistence type="predicted"/>
<dbReference type="CDD" id="cd04301">
    <property type="entry name" value="NAT_SF"/>
    <property type="match status" value="1"/>
</dbReference>
<organism evidence="2 3">
    <name type="scientific">Zwartia hollandica</name>
    <dbReference type="NCBI Taxonomy" id="324606"/>
    <lineage>
        <taxon>Bacteria</taxon>
        <taxon>Pseudomonadati</taxon>
        <taxon>Pseudomonadota</taxon>
        <taxon>Betaproteobacteria</taxon>
        <taxon>Burkholderiales</taxon>
        <taxon>Alcaligenaceae</taxon>
        <taxon>Zwartia</taxon>
    </lineage>
</organism>
<evidence type="ECO:0000313" key="3">
    <source>
        <dbReference type="Proteomes" id="UP000739565"/>
    </source>
</evidence>
<sequence length="181" mass="20012">MKPTPPSFFIRDSAEHDIGVIQEIYSHHVQHGTASFELSPPSVPEIQQRRADVVAKGLPYLVAERDGVVVGYAYATMYRPRPAYRFTVEDSVYVKEGLSGQGIGRALLDAVIERCTELGYRQMLAVIGDSSPGSVRLHKAAGFVEVGLFRSVGFKFGQWRDTAMLERELGDGNRTPPGDDR</sequence>
<dbReference type="AlphaFoldDB" id="A0A953N561"/>
<dbReference type="RefSeq" id="WP_259659530.1">
    <property type="nucleotide sequence ID" value="NZ_JAHXRI010000001.1"/>
</dbReference>
<dbReference type="Gene3D" id="3.40.630.30">
    <property type="match status" value="1"/>
</dbReference>
<accession>A0A953N561</accession>
<evidence type="ECO:0000259" key="1">
    <source>
        <dbReference type="PROSITE" id="PS51186"/>
    </source>
</evidence>
<feature type="domain" description="N-acetyltransferase" evidence="1">
    <location>
        <begin position="8"/>
        <end position="166"/>
    </location>
</feature>
<name>A0A953N561_9BURK</name>
<dbReference type="PROSITE" id="PS51186">
    <property type="entry name" value="GNAT"/>
    <property type="match status" value="1"/>
</dbReference>
<dbReference type="InterPro" id="IPR000182">
    <property type="entry name" value="GNAT_dom"/>
</dbReference>
<dbReference type="PANTHER" id="PTHR43072">
    <property type="entry name" value="N-ACETYLTRANSFERASE"/>
    <property type="match status" value="1"/>
</dbReference>
<protein>
    <submittedName>
        <fullName evidence="2">GNAT family N-acetyltransferase</fullName>
    </submittedName>
</protein>
<gene>
    <name evidence="2" type="ORF">KZZ10_00490</name>
</gene>
<dbReference type="Proteomes" id="UP000739565">
    <property type="component" value="Unassembled WGS sequence"/>
</dbReference>
<reference evidence="2" key="1">
    <citation type="submission" date="2021-07" db="EMBL/GenBank/DDBJ databases">
        <title>New genus and species of the family Alcaligenaceae.</title>
        <authorList>
            <person name="Hahn M.W."/>
        </authorList>
    </citation>
    <scope>NUCLEOTIDE SEQUENCE</scope>
    <source>
        <strain evidence="2">LF4-65</strain>
    </source>
</reference>
<dbReference type="PANTHER" id="PTHR43072:SF8">
    <property type="entry name" value="ACYLTRANSFERASE FABY-RELATED"/>
    <property type="match status" value="1"/>
</dbReference>
<comment type="caution">
    <text evidence="2">The sequence shown here is derived from an EMBL/GenBank/DDBJ whole genome shotgun (WGS) entry which is preliminary data.</text>
</comment>
<dbReference type="EMBL" id="JAHXRI010000001">
    <property type="protein sequence ID" value="MBZ1349112.1"/>
    <property type="molecule type" value="Genomic_DNA"/>
</dbReference>
<dbReference type="InterPro" id="IPR016181">
    <property type="entry name" value="Acyl_CoA_acyltransferase"/>
</dbReference>
<dbReference type="Pfam" id="PF00583">
    <property type="entry name" value="Acetyltransf_1"/>
    <property type="match status" value="1"/>
</dbReference>
<evidence type="ECO:0000313" key="2">
    <source>
        <dbReference type="EMBL" id="MBZ1349112.1"/>
    </source>
</evidence>